<feature type="site" description="Substrate discrimination" evidence="15">
    <location>
        <position position="15"/>
    </location>
</feature>
<dbReference type="PANTHER" id="PTHR11076">
    <property type="entry name" value="DNA REPAIR POLYMERASE UMUC / TRANSFERASE FAMILY MEMBER"/>
    <property type="match status" value="1"/>
</dbReference>
<sequence length="397" mass="43135">MIFRKILHVDLDAFFCAVEEQREPSLRGKPFAVGGKPEERGVVSSCSYAARQYGVHSAMPTGQAQRLCPELALIPGNHGLYRAASEQVMGVLGEFTPLLEQLSIDEAFLDVSDLPQPAAEIGYLVQRAVNERTGLPCSLGVASNKLVAKMATDHGKASKRGPTAPNALLEVPAGQEAAFLAGLPVQALWGVGPKLGARLNDLGVTTIGQLAAMPESQLVRMFGRIGHELVRHAQGMDDRPVVTVHQAQSISQEVTFQRDVSDAAVLRGTLLDMSGDVAYRLRQHGLCAATVRLKLRWPDFTTLSRQMSLERPTQQDKLIGAVALQLFDAVWQPGRPVRLIGVGTSGLSQQAFQPGLWETPSEKEQRLLGALDELRERFGRPVVQAGRSLYRSGPKKK</sequence>
<evidence type="ECO:0000256" key="6">
    <source>
        <dbReference type="ARBA" id="ARBA00022695"/>
    </source>
</evidence>
<protein>
    <recommendedName>
        <fullName evidence="15">DNA polymerase IV</fullName>
        <shortName evidence="15">Pol IV</shortName>
        <ecNumber evidence="15">2.7.7.7</ecNumber>
    </recommendedName>
</protein>
<evidence type="ECO:0000256" key="13">
    <source>
        <dbReference type="ARBA" id="ARBA00023204"/>
    </source>
</evidence>
<keyword evidence="4 15" id="KW-0963">Cytoplasm</keyword>
<feature type="active site" evidence="15">
    <location>
        <position position="106"/>
    </location>
</feature>
<dbReference type="OrthoDB" id="9808813at2"/>
<dbReference type="FunFam" id="3.40.1170.60:FF:000001">
    <property type="entry name" value="DNA polymerase IV"/>
    <property type="match status" value="1"/>
</dbReference>
<dbReference type="GO" id="GO:0003684">
    <property type="term" value="F:damaged DNA binding"/>
    <property type="evidence" value="ECO:0007669"/>
    <property type="project" value="InterPro"/>
</dbReference>
<dbReference type="STRING" id="229921.ADN01_07370"/>
<reference evidence="17 18" key="1">
    <citation type="submission" date="2015-07" db="EMBL/GenBank/DDBJ databases">
        <title>Genome sequence of Levilinea saccharolytica DSM 16555.</title>
        <authorList>
            <person name="Hemp J."/>
            <person name="Ward L.M."/>
            <person name="Pace L.A."/>
            <person name="Fischer W.W."/>
        </authorList>
    </citation>
    <scope>NUCLEOTIDE SEQUENCE [LARGE SCALE GENOMIC DNA]</scope>
    <source>
        <strain evidence="17 18">KIBI-1</strain>
    </source>
</reference>
<dbReference type="Pfam" id="PF00817">
    <property type="entry name" value="IMS"/>
    <property type="match status" value="1"/>
</dbReference>
<evidence type="ECO:0000313" key="17">
    <source>
        <dbReference type="EMBL" id="KPL84883.1"/>
    </source>
</evidence>
<name>A0A0P6Y5X0_9CHLR</name>
<dbReference type="HAMAP" id="MF_01113">
    <property type="entry name" value="DNApol_IV"/>
    <property type="match status" value="1"/>
</dbReference>
<evidence type="ECO:0000256" key="2">
    <source>
        <dbReference type="ARBA" id="ARBA00010945"/>
    </source>
</evidence>
<dbReference type="Gene3D" id="3.30.70.270">
    <property type="match status" value="1"/>
</dbReference>
<dbReference type="CDD" id="cd03586">
    <property type="entry name" value="PolY_Pol_IV_kappa"/>
    <property type="match status" value="1"/>
</dbReference>
<keyword evidence="12 15" id="KW-0238">DNA-binding</keyword>
<feature type="binding site" evidence="15">
    <location>
        <position position="10"/>
    </location>
    <ligand>
        <name>Mg(2+)</name>
        <dbReference type="ChEBI" id="CHEBI:18420"/>
    </ligand>
</feature>
<comment type="subunit">
    <text evidence="15">Monomer.</text>
</comment>
<comment type="caution">
    <text evidence="17">The sequence shown here is derived from an EMBL/GenBank/DDBJ whole genome shotgun (WGS) entry which is preliminary data.</text>
</comment>
<dbReference type="GO" id="GO:0042276">
    <property type="term" value="P:error-prone translesion synthesis"/>
    <property type="evidence" value="ECO:0007669"/>
    <property type="project" value="TreeGrafter"/>
</dbReference>
<evidence type="ECO:0000256" key="12">
    <source>
        <dbReference type="ARBA" id="ARBA00023125"/>
    </source>
</evidence>
<evidence type="ECO:0000256" key="11">
    <source>
        <dbReference type="ARBA" id="ARBA00022932"/>
    </source>
</evidence>
<comment type="cofactor">
    <cofactor evidence="15">
        <name>Mg(2+)</name>
        <dbReference type="ChEBI" id="CHEBI:18420"/>
    </cofactor>
    <text evidence="15">Binds 2 magnesium ions per subunit.</text>
</comment>
<dbReference type="InterPro" id="IPR050116">
    <property type="entry name" value="DNA_polymerase-Y"/>
</dbReference>
<dbReference type="Gene3D" id="3.40.1170.60">
    <property type="match status" value="1"/>
</dbReference>
<evidence type="ECO:0000256" key="7">
    <source>
        <dbReference type="ARBA" id="ARBA00022705"/>
    </source>
</evidence>
<keyword evidence="7 15" id="KW-0235">DNA replication</keyword>
<dbReference type="PROSITE" id="PS50173">
    <property type="entry name" value="UMUC"/>
    <property type="match status" value="1"/>
</dbReference>
<dbReference type="SMR" id="A0A0P6Y5X0"/>
<dbReference type="SUPFAM" id="SSF100879">
    <property type="entry name" value="Lesion bypass DNA polymerase (Y-family), little finger domain"/>
    <property type="match status" value="1"/>
</dbReference>
<dbReference type="EMBL" id="LGCM01000028">
    <property type="protein sequence ID" value="KPL84883.1"/>
    <property type="molecule type" value="Genomic_DNA"/>
</dbReference>
<evidence type="ECO:0000256" key="3">
    <source>
        <dbReference type="ARBA" id="ARBA00022457"/>
    </source>
</evidence>
<gene>
    <name evidence="15" type="primary">dinB</name>
    <name evidence="17" type="ORF">ADN01_07370</name>
</gene>
<dbReference type="Gene3D" id="3.30.1490.100">
    <property type="entry name" value="DNA polymerase, Y-family, little finger domain"/>
    <property type="match status" value="1"/>
</dbReference>
<keyword evidence="6 15" id="KW-0548">Nucleotidyltransferase</keyword>
<dbReference type="PANTHER" id="PTHR11076:SF33">
    <property type="entry name" value="DNA POLYMERASE KAPPA"/>
    <property type="match status" value="1"/>
</dbReference>
<evidence type="ECO:0000256" key="9">
    <source>
        <dbReference type="ARBA" id="ARBA00022763"/>
    </source>
</evidence>
<dbReference type="Pfam" id="PF11799">
    <property type="entry name" value="IMS_C"/>
    <property type="match status" value="1"/>
</dbReference>
<dbReference type="AlphaFoldDB" id="A0A0P6Y5X0"/>
<dbReference type="RefSeq" id="WP_062418769.1">
    <property type="nucleotide sequence ID" value="NZ_DF967974.1"/>
</dbReference>
<dbReference type="InterPro" id="IPR001126">
    <property type="entry name" value="UmuC"/>
</dbReference>
<keyword evidence="9 15" id="KW-0227">DNA damage</keyword>
<keyword evidence="5 15" id="KW-0808">Transferase</keyword>
<dbReference type="GO" id="GO:0009432">
    <property type="term" value="P:SOS response"/>
    <property type="evidence" value="ECO:0007669"/>
    <property type="project" value="TreeGrafter"/>
</dbReference>
<comment type="subcellular location">
    <subcellularLocation>
        <location evidence="1 15">Cytoplasm</location>
    </subcellularLocation>
</comment>
<dbReference type="InterPro" id="IPR043502">
    <property type="entry name" value="DNA/RNA_pol_sf"/>
</dbReference>
<comment type="similarity">
    <text evidence="2 15">Belongs to the DNA polymerase type-Y family.</text>
</comment>
<dbReference type="InterPro" id="IPR036775">
    <property type="entry name" value="DNA_pol_Y-fam_lit_finger_sf"/>
</dbReference>
<dbReference type="Gene3D" id="1.10.150.20">
    <property type="entry name" value="5' to 3' exonuclease, C-terminal subdomain"/>
    <property type="match status" value="1"/>
</dbReference>
<evidence type="ECO:0000256" key="4">
    <source>
        <dbReference type="ARBA" id="ARBA00022490"/>
    </source>
</evidence>
<evidence type="ECO:0000256" key="1">
    <source>
        <dbReference type="ARBA" id="ARBA00004496"/>
    </source>
</evidence>
<dbReference type="NCBIfam" id="NF002677">
    <property type="entry name" value="PRK02406.1"/>
    <property type="match status" value="1"/>
</dbReference>
<comment type="function">
    <text evidence="15">Poorly processive, error-prone DNA polymerase involved in untargeted mutagenesis. Copies undamaged DNA at stalled replication forks, which arise in vivo from mismatched or misaligned primer ends. These misaligned primers can be extended by PolIV. Exhibits no 3'-5' exonuclease (proofreading) activity. May be involved in translesional synthesis, in conjunction with the beta clamp from PolIII.</text>
</comment>
<evidence type="ECO:0000256" key="15">
    <source>
        <dbReference type="HAMAP-Rule" id="MF_01113"/>
    </source>
</evidence>
<accession>A0A0P6Y5X0</accession>
<evidence type="ECO:0000256" key="10">
    <source>
        <dbReference type="ARBA" id="ARBA00022842"/>
    </source>
</evidence>
<dbReference type="GO" id="GO:0005829">
    <property type="term" value="C:cytosol"/>
    <property type="evidence" value="ECO:0007669"/>
    <property type="project" value="TreeGrafter"/>
</dbReference>
<feature type="binding site" evidence="15">
    <location>
        <position position="105"/>
    </location>
    <ligand>
        <name>Mg(2+)</name>
        <dbReference type="ChEBI" id="CHEBI:18420"/>
    </ligand>
</feature>
<keyword evidence="13 15" id="KW-0234">DNA repair</keyword>
<dbReference type="InterPro" id="IPR017961">
    <property type="entry name" value="DNA_pol_Y-fam_little_finger"/>
</dbReference>
<dbReference type="InterPro" id="IPR024728">
    <property type="entry name" value="PolY_HhH_motif"/>
</dbReference>
<proteinExistence type="inferred from homology"/>
<keyword evidence="8 15" id="KW-0479">Metal-binding</keyword>
<dbReference type="PATRIC" id="fig|229921.5.peg.1713"/>
<dbReference type="SUPFAM" id="SSF56672">
    <property type="entry name" value="DNA/RNA polymerases"/>
    <property type="match status" value="1"/>
</dbReference>
<feature type="domain" description="UmuC" evidence="16">
    <location>
        <begin position="6"/>
        <end position="192"/>
    </location>
</feature>
<dbReference type="EC" id="2.7.7.7" evidence="15"/>
<evidence type="ECO:0000259" key="16">
    <source>
        <dbReference type="PROSITE" id="PS50173"/>
    </source>
</evidence>
<keyword evidence="10 15" id="KW-0460">Magnesium</keyword>
<evidence type="ECO:0000256" key="14">
    <source>
        <dbReference type="ARBA" id="ARBA00049244"/>
    </source>
</evidence>
<dbReference type="InterPro" id="IPR022880">
    <property type="entry name" value="DNApol_IV"/>
</dbReference>
<dbReference type="Pfam" id="PF11798">
    <property type="entry name" value="IMS_HHH"/>
    <property type="match status" value="1"/>
</dbReference>
<dbReference type="Proteomes" id="UP000050501">
    <property type="component" value="Unassembled WGS sequence"/>
</dbReference>
<dbReference type="GO" id="GO:0000287">
    <property type="term" value="F:magnesium ion binding"/>
    <property type="evidence" value="ECO:0007669"/>
    <property type="project" value="UniProtKB-UniRule"/>
</dbReference>
<evidence type="ECO:0000256" key="8">
    <source>
        <dbReference type="ARBA" id="ARBA00022723"/>
    </source>
</evidence>
<organism evidence="17 18">
    <name type="scientific">Levilinea saccharolytica</name>
    <dbReference type="NCBI Taxonomy" id="229921"/>
    <lineage>
        <taxon>Bacteria</taxon>
        <taxon>Bacillati</taxon>
        <taxon>Chloroflexota</taxon>
        <taxon>Anaerolineae</taxon>
        <taxon>Anaerolineales</taxon>
        <taxon>Anaerolineaceae</taxon>
        <taxon>Levilinea</taxon>
    </lineage>
</organism>
<dbReference type="InterPro" id="IPR043128">
    <property type="entry name" value="Rev_trsase/Diguanyl_cyclase"/>
</dbReference>
<keyword evidence="3 15" id="KW-0515">Mutator protein</keyword>
<evidence type="ECO:0000313" key="18">
    <source>
        <dbReference type="Proteomes" id="UP000050501"/>
    </source>
</evidence>
<keyword evidence="18" id="KW-1185">Reference proteome</keyword>
<dbReference type="GO" id="GO:0003887">
    <property type="term" value="F:DNA-directed DNA polymerase activity"/>
    <property type="evidence" value="ECO:0007669"/>
    <property type="project" value="UniProtKB-UniRule"/>
</dbReference>
<comment type="catalytic activity">
    <reaction evidence="14 15">
        <text>DNA(n) + a 2'-deoxyribonucleoside 5'-triphosphate = DNA(n+1) + diphosphate</text>
        <dbReference type="Rhea" id="RHEA:22508"/>
        <dbReference type="Rhea" id="RHEA-COMP:17339"/>
        <dbReference type="Rhea" id="RHEA-COMP:17340"/>
        <dbReference type="ChEBI" id="CHEBI:33019"/>
        <dbReference type="ChEBI" id="CHEBI:61560"/>
        <dbReference type="ChEBI" id="CHEBI:173112"/>
        <dbReference type="EC" id="2.7.7.7"/>
    </reaction>
</comment>
<keyword evidence="11 15" id="KW-0239">DNA-directed DNA polymerase</keyword>
<evidence type="ECO:0000256" key="5">
    <source>
        <dbReference type="ARBA" id="ARBA00022679"/>
    </source>
</evidence>
<dbReference type="GO" id="GO:0006281">
    <property type="term" value="P:DNA repair"/>
    <property type="evidence" value="ECO:0007669"/>
    <property type="project" value="UniProtKB-UniRule"/>
</dbReference>
<dbReference type="GO" id="GO:0006261">
    <property type="term" value="P:DNA-templated DNA replication"/>
    <property type="evidence" value="ECO:0007669"/>
    <property type="project" value="UniProtKB-UniRule"/>
</dbReference>